<organism evidence="1 2">
    <name type="scientific">Subsaximicrobium wynnwilliamsii</name>
    <dbReference type="NCBI Taxonomy" id="291179"/>
    <lineage>
        <taxon>Bacteria</taxon>
        <taxon>Pseudomonadati</taxon>
        <taxon>Bacteroidota</taxon>
        <taxon>Flavobacteriia</taxon>
        <taxon>Flavobacteriales</taxon>
        <taxon>Flavobacteriaceae</taxon>
        <taxon>Subsaximicrobium</taxon>
    </lineage>
</organism>
<sequence>MKIRLLNKLLFFYCCTLSISCNHSYQKVGFQEGDLLFQNLNCGELCNAIEAVTEGIDGKDFSHIALVVNVNDTLKVIEAIGNNVQINSLETFFSRSGDTAKIENVTVGRLKKQYKNLIPKAIAEAKKIIGQPYDNIFLLNNGKMYCSEMIYEIFKESNKTKDFFVLEPMTFKDPKTKVFFPAWVNYYKHLNKEIPEGLLGINPGLISRSNKISILKIENYK</sequence>
<evidence type="ECO:0000313" key="1">
    <source>
        <dbReference type="EMBL" id="TXD90191.1"/>
    </source>
</evidence>
<name>A0A5C6ZLR5_9FLAO</name>
<evidence type="ECO:0008006" key="3">
    <source>
        <dbReference type="Google" id="ProtNLM"/>
    </source>
</evidence>
<dbReference type="SUPFAM" id="SSF54001">
    <property type="entry name" value="Cysteine proteinases"/>
    <property type="match status" value="1"/>
</dbReference>
<keyword evidence="2" id="KW-1185">Reference proteome</keyword>
<accession>A0A5C6ZLR5</accession>
<dbReference type="Proteomes" id="UP000321578">
    <property type="component" value="Unassembled WGS sequence"/>
</dbReference>
<gene>
    <name evidence="1" type="ORF">ESY86_05475</name>
</gene>
<dbReference type="EMBL" id="VORO01000004">
    <property type="protein sequence ID" value="TXD90191.1"/>
    <property type="molecule type" value="Genomic_DNA"/>
</dbReference>
<dbReference type="Gene3D" id="3.90.1720.10">
    <property type="entry name" value="endopeptidase domain like (from Nostoc punctiforme)"/>
    <property type="match status" value="1"/>
</dbReference>
<dbReference type="AlphaFoldDB" id="A0A5C6ZLR5"/>
<dbReference type="OrthoDB" id="195541at2"/>
<dbReference type="RefSeq" id="WP_147085584.1">
    <property type="nucleotide sequence ID" value="NZ_VORM01000004.1"/>
</dbReference>
<proteinExistence type="predicted"/>
<dbReference type="InterPro" id="IPR024453">
    <property type="entry name" value="Peptidase_C92"/>
</dbReference>
<reference evidence="1 2" key="1">
    <citation type="submission" date="2019-08" db="EMBL/GenBank/DDBJ databases">
        <title>Genomes of Subsaximicrobium wynnwilliamsii strains.</title>
        <authorList>
            <person name="Bowman J.P."/>
        </authorList>
    </citation>
    <scope>NUCLEOTIDE SEQUENCE [LARGE SCALE GENOMIC DNA]</scope>
    <source>
        <strain evidence="1 2">2-80-2</strain>
    </source>
</reference>
<dbReference type="PROSITE" id="PS51257">
    <property type="entry name" value="PROKAR_LIPOPROTEIN"/>
    <property type="match status" value="1"/>
</dbReference>
<dbReference type="InterPro" id="IPR038765">
    <property type="entry name" value="Papain-like_cys_pep_sf"/>
</dbReference>
<dbReference type="Pfam" id="PF05708">
    <property type="entry name" value="Peptidase_C92"/>
    <property type="match status" value="1"/>
</dbReference>
<comment type="caution">
    <text evidence="1">The sequence shown here is derived from an EMBL/GenBank/DDBJ whole genome shotgun (WGS) entry which is preliminary data.</text>
</comment>
<protein>
    <recommendedName>
        <fullName evidence="3">Permuted papain-like amidase YaeF/Yiix C92 family enzyme</fullName>
    </recommendedName>
</protein>
<evidence type="ECO:0000313" key="2">
    <source>
        <dbReference type="Proteomes" id="UP000321578"/>
    </source>
</evidence>